<dbReference type="Proteomes" id="UP001057402">
    <property type="component" value="Chromosome 7"/>
</dbReference>
<keyword evidence="2" id="KW-1185">Reference proteome</keyword>
<accession>A0ACB9P189</accession>
<name>A0ACB9P189_9MYRT</name>
<evidence type="ECO:0000313" key="2">
    <source>
        <dbReference type="Proteomes" id="UP001057402"/>
    </source>
</evidence>
<comment type="caution">
    <text evidence="1">The sequence shown here is derived from an EMBL/GenBank/DDBJ whole genome shotgun (WGS) entry which is preliminary data.</text>
</comment>
<evidence type="ECO:0000313" key="1">
    <source>
        <dbReference type="EMBL" id="KAI4342360.1"/>
    </source>
</evidence>
<dbReference type="EMBL" id="CM042886">
    <property type="protein sequence ID" value="KAI4342360.1"/>
    <property type="molecule type" value="Genomic_DNA"/>
</dbReference>
<organism evidence="1 2">
    <name type="scientific">Melastoma candidum</name>
    <dbReference type="NCBI Taxonomy" id="119954"/>
    <lineage>
        <taxon>Eukaryota</taxon>
        <taxon>Viridiplantae</taxon>
        <taxon>Streptophyta</taxon>
        <taxon>Embryophyta</taxon>
        <taxon>Tracheophyta</taxon>
        <taxon>Spermatophyta</taxon>
        <taxon>Magnoliopsida</taxon>
        <taxon>eudicotyledons</taxon>
        <taxon>Gunneridae</taxon>
        <taxon>Pentapetalae</taxon>
        <taxon>rosids</taxon>
        <taxon>malvids</taxon>
        <taxon>Myrtales</taxon>
        <taxon>Melastomataceae</taxon>
        <taxon>Melastomatoideae</taxon>
        <taxon>Melastomateae</taxon>
        <taxon>Melastoma</taxon>
    </lineage>
</organism>
<gene>
    <name evidence="1" type="ORF">MLD38_026997</name>
</gene>
<reference evidence="2" key="1">
    <citation type="journal article" date="2023" name="Front. Plant Sci.">
        <title>Chromosomal-level genome assembly of Melastoma candidum provides insights into trichome evolution.</title>
        <authorList>
            <person name="Zhong Y."/>
            <person name="Wu W."/>
            <person name="Sun C."/>
            <person name="Zou P."/>
            <person name="Liu Y."/>
            <person name="Dai S."/>
            <person name="Zhou R."/>
        </authorList>
    </citation>
    <scope>NUCLEOTIDE SEQUENCE [LARGE SCALE GENOMIC DNA]</scope>
</reference>
<protein>
    <submittedName>
        <fullName evidence="1">Uncharacterized protein</fullName>
    </submittedName>
</protein>
<sequence>MKTVSGHIISSKPVSISRAAKFLSNFVECDNGASGAVTAILQQTAAAFDELSELHKKLKSCGPNRKSISSKASSGISTPRNEPSEVSAWSSEGEKVAEKSKEKNRRKEAGSDLPASLQEIRVDGSKTDQRRGHGEVTGIDLLGNPFNGSEDNSGAVSEKKKRKKKQRQRKDRDDDESAENRGEARERDEESNCRYNTSSKGSEGIGDDLSEKLNEKKRNKKEKGQGGDDNGLLQNGTNTREEEDGKKRKNETSIEGDDGSVECRKKKKAKTRVGAEDQNS</sequence>
<proteinExistence type="predicted"/>